<dbReference type="Pfam" id="PF00389">
    <property type="entry name" value="2-Hacid_dh"/>
    <property type="match status" value="1"/>
</dbReference>
<comment type="caution">
    <text evidence="8">The sequence shown here is derived from an EMBL/GenBank/DDBJ whole genome shotgun (WGS) entry which is preliminary data.</text>
</comment>
<dbReference type="EMBL" id="BMJV01000009">
    <property type="protein sequence ID" value="GGG83640.1"/>
    <property type="molecule type" value="Genomic_DNA"/>
</dbReference>
<dbReference type="InterPro" id="IPR006139">
    <property type="entry name" value="D-isomer_2_OHA_DH_cat_dom"/>
</dbReference>
<feature type="domain" description="D-isomer specific 2-hydroxyacid dehydrogenase NAD-binding" evidence="7">
    <location>
        <begin position="116"/>
        <end position="289"/>
    </location>
</feature>
<dbReference type="InterPro" id="IPR029752">
    <property type="entry name" value="D-isomer_DH_CS1"/>
</dbReference>
<reference evidence="8" key="1">
    <citation type="journal article" date="2014" name="Int. J. Syst. Evol. Microbiol.">
        <title>Complete genome sequence of Corynebacterium casei LMG S-19264T (=DSM 44701T), isolated from a smear-ripened cheese.</title>
        <authorList>
            <consortium name="US DOE Joint Genome Institute (JGI-PGF)"/>
            <person name="Walter F."/>
            <person name="Albersmeier A."/>
            <person name="Kalinowski J."/>
            <person name="Ruckert C."/>
        </authorList>
    </citation>
    <scope>NUCLEOTIDE SEQUENCE</scope>
    <source>
        <strain evidence="8">CGMCC 1.15762</strain>
    </source>
</reference>
<dbReference type="SUPFAM" id="SSF52283">
    <property type="entry name" value="Formate/glycerate dehydrogenase catalytic domain-like"/>
    <property type="match status" value="1"/>
</dbReference>
<keyword evidence="2" id="KW-0028">Amino-acid biosynthesis</keyword>
<dbReference type="GO" id="GO:0008652">
    <property type="term" value="P:amino acid biosynthetic process"/>
    <property type="evidence" value="ECO:0007669"/>
    <property type="project" value="UniProtKB-KW"/>
</dbReference>
<organism evidence="8 9">
    <name type="scientific">Salipiger pallidus</name>
    <dbReference type="NCBI Taxonomy" id="1775170"/>
    <lineage>
        <taxon>Bacteria</taxon>
        <taxon>Pseudomonadati</taxon>
        <taxon>Pseudomonadota</taxon>
        <taxon>Alphaproteobacteria</taxon>
        <taxon>Rhodobacterales</taxon>
        <taxon>Roseobacteraceae</taxon>
        <taxon>Salipiger</taxon>
    </lineage>
</organism>
<dbReference type="AlphaFoldDB" id="A0A8J2ZML1"/>
<protein>
    <submittedName>
        <fullName evidence="8">3-phosphoglycerate dehydrogenase</fullName>
    </submittedName>
</protein>
<sequence>MAEANRILVNTEQFAPNDPIFAPLREAGYDVRVNETGLLPTEDQLIELLKDGVVATIAGGEPYTAKVLESAPDLKIIARWGVGFDKVDTAAATGAGIPVAMAFGTNHESVAEYAYAMALSLACRLGPRDAMVRGGAWTFDGFHAGMWGRTAGVIGLGRIGGAFARRCQAAQMTILVHDPYATPEQLAELGARSVDLDELFTQADVISVHAPSTPQTRHTVNAARLAQMKPGAILVNTSRGPLIDEAALCDALESGHLGGVGLDVFETEPLPAGSRLRSFDNVLLSPHVSGMDEMARQRVTERCMQSILSCLEGDVESLRPYLANPDFLSQKTGASA</sequence>
<dbReference type="InterPro" id="IPR006140">
    <property type="entry name" value="D-isomer_DH_NAD-bd"/>
</dbReference>
<dbReference type="PROSITE" id="PS00065">
    <property type="entry name" value="D_2_HYDROXYACID_DH_1"/>
    <property type="match status" value="1"/>
</dbReference>
<dbReference type="InterPro" id="IPR036291">
    <property type="entry name" value="NAD(P)-bd_dom_sf"/>
</dbReference>
<reference evidence="8" key="2">
    <citation type="submission" date="2020-09" db="EMBL/GenBank/DDBJ databases">
        <authorList>
            <person name="Sun Q."/>
            <person name="Zhou Y."/>
        </authorList>
    </citation>
    <scope>NUCLEOTIDE SEQUENCE</scope>
    <source>
        <strain evidence="8">CGMCC 1.15762</strain>
    </source>
</reference>
<evidence type="ECO:0000259" key="6">
    <source>
        <dbReference type="Pfam" id="PF00389"/>
    </source>
</evidence>
<evidence type="ECO:0000256" key="1">
    <source>
        <dbReference type="ARBA" id="ARBA00005854"/>
    </source>
</evidence>
<evidence type="ECO:0000313" key="8">
    <source>
        <dbReference type="EMBL" id="GGG83640.1"/>
    </source>
</evidence>
<evidence type="ECO:0000256" key="3">
    <source>
        <dbReference type="ARBA" id="ARBA00023002"/>
    </source>
</evidence>
<evidence type="ECO:0000259" key="7">
    <source>
        <dbReference type="Pfam" id="PF02826"/>
    </source>
</evidence>
<proteinExistence type="inferred from homology"/>
<feature type="domain" description="D-isomer specific 2-hydroxyacid dehydrogenase catalytic" evidence="6">
    <location>
        <begin position="22"/>
        <end position="314"/>
    </location>
</feature>
<dbReference type="InterPro" id="IPR029753">
    <property type="entry name" value="D-isomer_DH_CS"/>
</dbReference>
<dbReference type="Proteomes" id="UP000617145">
    <property type="component" value="Unassembled WGS sequence"/>
</dbReference>
<keyword evidence="3 5" id="KW-0560">Oxidoreductase</keyword>
<dbReference type="GO" id="GO:0051287">
    <property type="term" value="F:NAD binding"/>
    <property type="evidence" value="ECO:0007669"/>
    <property type="project" value="InterPro"/>
</dbReference>
<dbReference type="GO" id="GO:0016616">
    <property type="term" value="F:oxidoreductase activity, acting on the CH-OH group of donors, NAD or NADP as acceptor"/>
    <property type="evidence" value="ECO:0007669"/>
    <property type="project" value="InterPro"/>
</dbReference>
<gene>
    <name evidence="8" type="ORF">GCM10011415_37010</name>
</gene>
<evidence type="ECO:0000256" key="5">
    <source>
        <dbReference type="RuleBase" id="RU003719"/>
    </source>
</evidence>
<dbReference type="CDD" id="cd12172">
    <property type="entry name" value="PGDH_like_2"/>
    <property type="match status" value="1"/>
</dbReference>
<keyword evidence="4" id="KW-0520">NAD</keyword>
<evidence type="ECO:0000256" key="2">
    <source>
        <dbReference type="ARBA" id="ARBA00022605"/>
    </source>
</evidence>
<dbReference type="Pfam" id="PF02826">
    <property type="entry name" value="2-Hacid_dh_C"/>
    <property type="match status" value="1"/>
</dbReference>
<dbReference type="SUPFAM" id="SSF51735">
    <property type="entry name" value="NAD(P)-binding Rossmann-fold domains"/>
    <property type="match status" value="1"/>
</dbReference>
<accession>A0A8J2ZML1</accession>
<comment type="similarity">
    <text evidence="1 5">Belongs to the D-isomer specific 2-hydroxyacid dehydrogenase family.</text>
</comment>
<dbReference type="InterPro" id="IPR050857">
    <property type="entry name" value="D-2-hydroxyacid_DH"/>
</dbReference>
<dbReference type="FunFam" id="3.40.50.720:FF:000203">
    <property type="entry name" value="D-3-phosphoglycerate dehydrogenase (SerA)"/>
    <property type="match status" value="1"/>
</dbReference>
<evidence type="ECO:0000313" key="9">
    <source>
        <dbReference type="Proteomes" id="UP000617145"/>
    </source>
</evidence>
<name>A0A8J2ZML1_9RHOB</name>
<dbReference type="PANTHER" id="PTHR42789">
    <property type="entry name" value="D-ISOMER SPECIFIC 2-HYDROXYACID DEHYDROGENASE FAMILY PROTEIN (AFU_ORTHOLOGUE AFUA_6G10090)"/>
    <property type="match status" value="1"/>
</dbReference>
<dbReference type="RefSeq" id="WP_188791770.1">
    <property type="nucleotide sequence ID" value="NZ_BMJV01000009.1"/>
</dbReference>
<dbReference type="Gene3D" id="3.40.50.720">
    <property type="entry name" value="NAD(P)-binding Rossmann-like Domain"/>
    <property type="match status" value="2"/>
</dbReference>
<evidence type="ECO:0000256" key="4">
    <source>
        <dbReference type="ARBA" id="ARBA00023027"/>
    </source>
</evidence>
<dbReference type="PANTHER" id="PTHR42789:SF1">
    <property type="entry name" value="D-ISOMER SPECIFIC 2-HYDROXYACID DEHYDROGENASE FAMILY PROTEIN (AFU_ORTHOLOGUE AFUA_6G10090)"/>
    <property type="match status" value="1"/>
</dbReference>
<keyword evidence="9" id="KW-1185">Reference proteome</keyword>
<dbReference type="PROSITE" id="PS00671">
    <property type="entry name" value="D_2_HYDROXYACID_DH_3"/>
    <property type="match status" value="1"/>
</dbReference>